<evidence type="ECO:0000256" key="11">
    <source>
        <dbReference type="ARBA" id="ARBA00041069"/>
    </source>
</evidence>
<evidence type="ECO:0000256" key="12">
    <source>
        <dbReference type="ARBA" id="ARBA00041614"/>
    </source>
</evidence>
<dbReference type="Pfam" id="PF17786">
    <property type="entry name" value="Mannosidase_ig"/>
    <property type="match status" value="1"/>
</dbReference>
<dbReference type="GO" id="GO:0004567">
    <property type="term" value="F:beta-mannosidase activity"/>
    <property type="evidence" value="ECO:0007669"/>
    <property type="project" value="UniProtKB-EC"/>
</dbReference>
<comment type="subunit">
    <text evidence="4">Homodimer.</text>
</comment>
<name>S0ESJ2_CHTCT</name>
<dbReference type="AlphaFoldDB" id="S0ESJ2"/>
<dbReference type="InterPro" id="IPR017853">
    <property type="entry name" value="GH"/>
</dbReference>
<dbReference type="STRING" id="454171.CP488_00785"/>
<evidence type="ECO:0000313" key="18">
    <source>
        <dbReference type="Proteomes" id="UP000014227"/>
    </source>
</evidence>
<feature type="domain" description="Beta-mannosidase-like galactose-binding" evidence="16">
    <location>
        <begin position="23"/>
        <end position="207"/>
    </location>
</feature>
<dbReference type="InterPro" id="IPR013783">
    <property type="entry name" value="Ig-like_fold"/>
</dbReference>
<dbReference type="HOGENOM" id="CLU_005015_3_2_0"/>
<dbReference type="SUPFAM" id="SSF49785">
    <property type="entry name" value="Galactose-binding domain-like"/>
    <property type="match status" value="1"/>
</dbReference>
<feature type="domain" description="Glycoside hydrolase family 2 immunoglobulin-like beta-sandwich" evidence="13">
    <location>
        <begin position="229"/>
        <end position="331"/>
    </location>
</feature>
<protein>
    <recommendedName>
        <fullName evidence="11">Beta-mannosidase B</fullName>
        <ecNumber evidence="5">3.2.1.25</ecNumber>
    </recommendedName>
    <alternativeName>
        <fullName evidence="12">Mannanase B</fullName>
    </alternativeName>
</protein>
<dbReference type="Pfam" id="PF22666">
    <property type="entry name" value="Glyco_hydro_2_N2"/>
    <property type="match status" value="1"/>
</dbReference>
<dbReference type="InterPro" id="IPR041447">
    <property type="entry name" value="Mannosidase_ig"/>
</dbReference>
<evidence type="ECO:0000256" key="3">
    <source>
        <dbReference type="ARBA" id="ARBA00004740"/>
    </source>
</evidence>
<evidence type="ECO:0000256" key="7">
    <source>
        <dbReference type="ARBA" id="ARBA00022801"/>
    </source>
</evidence>
<reference evidence="18" key="1">
    <citation type="submission" date="2013-03" db="EMBL/GenBank/DDBJ databases">
        <title>Genome sequence of Chthonomonas calidirosea, the first sequenced genome from the Armatimonadetes phylum (formally candidate division OP10).</title>
        <authorList>
            <person name="Lee K.C.Y."/>
            <person name="Morgan X.C."/>
            <person name="Dunfield P.F."/>
            <person name="Tamas I."/>
            <person name="Houghton K.M."/>
            <person name="Vyssotski M."/>
            <person name="Ryan J.L.J."/>
            <person name="Lagutin K."/>
            <person name="McDonald I.R."/>
            <person name="Stott M.B."/>
        </authorList>
    </citation>
    <scope>NUCLEOTIDE SEQUENCE [LARGE SCALE GENOMIC DNA]</scope>
    <source>
        <strain evidence="18">DSM 23976 / ICMP 18418 / T49</strain>
    </source>
</reference>
<dbReference type="SUPFAM" id="SSF51445">
    <property type="entry name" value="(Trans)glycosidases"/>
    <property type="match status" value="1"/>
</dbReference>
<dbReference type="PATRIC" id="fig|1303518.3.peg.379"/>
<feature type="domain" description="Beta-mannosidase Ig-fold" evidence="14">
    <location>
        <begin position="785"/>
        <end position="861"/>
    </location>
</feature>
<evidence type="ECO:0000256" key="10">
    <source>
        <dbReference type="ARBA" id="ARBA00038429"/>
    </source>
</evidence>
<feature type="domain" description="Mannosidase Ig/CBM-like" evidence="15">
    <location>
        <begin position="696"/>
        <end position="780"/>
    </location>
</feature>
<comment type="subcellular location">
    <subcellularLocation>
        <location evidence="2">Secreted</location>
    </subcellularLocation>
</comment>
<evidence type="ECO:0000256" key="9">
    <source>
        <dbReference type="ARBA" id="ARBA00023295"/>
    </source>
</evidence>
<proteinExistence type="inferred from homology"/>
<dbReference type="KEGG" id="ccz:CCALI_00372"/>
<dbReference type="PANTHER" id="PTHR43730">
    <property type="entry name" value="BETA-MANNOSIDASE"/>
    <property type="match status" value="1"/>
</dbReference>
<keyword evidence="8" id="KW-0325">Glycoprotein</keyword>
<dbReference type="InterPro" id="IPR008979">
    <property type="entry name" value="Galactose-bd-like_sf"/>
</dbReference>
<gene>
    <name evidence="17" type="ORF">CCALI_00372</name>
</gene>
<evidence type="ECO:0000256" key="5">
    <source>
        <dbReference type="ARBA" id="ARBA00012754"/>
    </source>
</evidence>
<dbReference type="RefSeq" id="WP_016481772.1">
    <property type="nucleotide sequence ID" value="NC_021487.1"/>
</dbReference>
<keyword evidence="6" id="KW-0964">Secreted</keyword>
<sequence length="862" mass="99158">MPFSETVVGVHRRSLATGAGAVWRFREVPRQNISPSSQLDWMPASVPGFVHLDLLRQKAIPHPYTDLQERSVRWVDERDWEYEGVFYLECLPDGMAYLCFEGLDTVAEIELNGQPLGAVDNMFSPHEFEVRELLNCGTGEIGRNVLRVRFYSALRVGRERLRAWGESGNVTLPEHWFLWGPRAFVRKAQYMFGWDWGPELVSCGIWKDVRLLFVPIARLLHLQYQVLSLSEERAVVRFRAEVERNPQQSPHSLTLKVKMIGKNGTIVGQTEVPSGPRYVQASLDLTVENPQLWWPNGCADDRERGTSYRTEWMLECDGQTVDVACCQTGLRKIELVRQSDEYGESFEFLINGRKLFVKGANWIPASSFPEHLPSVNSSAKSNKVYSDKVYNLLRQAADAGVNMLRVWGGGLYESEQFYSLCDQFGILVWQDFPYACSYYPDTGEYEVKAIAEARAAVRRLRLHPSLALWCGNNENQQMHHDGWVGRSNLPVRFLGERLYEEILPKIVAEEDPDRPYWPGSPYGGENPNSEEMGDRHNWNVWHGAGDWVHYREDKGRFISEFGFASSCSLTCWERWLSSEMRWAHSPAVRWHDKTRKGYETYLGLIALHFPYPRQLEELVYYSQLNQAEALRCGIEHWRRSKQRCRGTLFWQWNDCWPVQSWSVIDYEGVPKAAYYAIKRAYAPLVISLFLEDNVLVAWIVQDSAKPLQGVLNVEICNFSGQVLLQRSYEVRVAADDAMEVGRFALDLSEAARRESFAWGYFEGTDGEHSEALILLCEPKDIVRADPGLEWELAGSDNLWTLALRSQRFAPYVWLRLGNGAHGRFSDNFFCLRPGEQKQVSLELEGVPVSEEVIRQLLHIRTF</sequence>
<evidence type="ECO:0000256" key="6">
    <source>
        <dbReference type="ARBA" id="ARBA00022525"/>
    </source>
</evidence>
<evidence type="ECO:0000259" key="16">
    <source>
        <dbReference type="Pfam" id="PF22666"/>
    </source>
</evidence>
<comment type="similarity">
    <text evidence="10">Belongs to the glycosyl hydrolase 2 family. Beta-mannosidase B subfamily.</text>
</comment>
<dbReference type="Gene3D" id="3.20.20.80">
    <property type="entry name" value="Glycosidases"/>
    <property type="match status" value="1"/>
</dbReference>
<dbReference type="SUPFAM" id="SSF49303">
    <property type="entry name" value="beta-Galactosidase/glucuronidase domain"/>
    <property type="match status" value="2"/>
</dbReference>
<dbReference type="FunFam" id="3.20.20.80:FF:000050">
    <property type="entry name" value="Beta-mannosidase B"/>
    <property type="match status" value="1"/>
</dbReference>
<dbReference type="Pfam" id="PF00703">
    <property type="entry name" value="Glyco_hydro_2"/>
    <property type="match status" value="1"/>
</dbReference>
<evidence type="ECO:0000313" key="17">
    <source>
        <dbReference type="EMBL" id="CCW34209.1"/>
    </source>
</evidence>
<dbReference type="GO" id="GO:0005975">
    <property type="term" value="P:carbohydrate metabolic process"/>
    <property type="evidence" value="ECO:0007669"/>
    <property type="project" value="InterPro"/>
</dbReference>
<dbReference type="EC" id="3.2.1.25" evidence="5"/>
<evidence type="ECO:0000259" key="15">
    <source>
        <dbReference type="Pfam" id="PF17786"/>
    </source>
</evidence>
<keyword evidence="7 17" id="KW-0378">Hydrolase</keyword>
<keyword evidence="18" id="KW-1185">Reference proteome</keyword>
<dbReference type="InterPro" id="IPR041625">
    <property type="entry name" value="Beta-mannosidase_Ig"/>
</dbReference>
<organism evidence="17 18">
    <name type="scientific">Chthonomonas calidirosea (strain DSM 23976 / ICMP 18418 / T49)</name>
    <dbReference type="NCBI Taxonomy" id="1303518"/>
    <lineage>
        <taxon>Bacteria</taxon>
        <taxon>Bacillati</taxon>
        <taxon>Armatimonadota</taxon>
        <taxon>Chthonomonadia</taxon>
        <taxon>Chthonomonadales</taxon>
        <taxon>Chthonomonadaceae</taxon>
        <taxon>Chthonomonas</taxon>
    </lineage>
</organism>
<evidence type="ECO:0000256" key="4">
    <source>
        <dbReference type="ARBA" id="ARBA00011738"/>
    </source>
</evidence>
<keyword evidence="9 17" id="KW-0326">Glycosidase</keyword>
<accession>S0ESJ2</accession>
<dbReference type="eggNOG" id="COG3250">
    <property type="taxonomic scope" value="Bacteria"/>
</dbReference>
<dbReference type="GO" id="GO:0006516">
    <property type="term" value="P:glycoprotein catabolic process"/>
    <property type="evidence" value="ECO:0007669"/>
    <property type="project" value="TreeGrafter"/>
</dbReference>
<comment type="catalytic activity">
    <reaction evidence="1">
        <text>Hydrolysis of terminal, non-reducing beta-D-mannose residues in beta-D-mannosides.</text>
        <dbReference type="EC" id="3.2.1.25"/>
    </reaction>
</comment>
<dbReference type="PANTHER" id="PTHR43730:SF1">
    <property type="entry name" value="BETA-MANNOSIDASE"/>
    <property type="match status" value="1"/>
</dbReference>
<dbReference type="InParanoid" id="S0ESJ2"/>
<evidence type="ECO:0000256" key="2">
    <source>
        <dbReference type="ARBA" id="ARBA00004613"/>
    </source>
</evidence>
<dbReference type="Proteomes" id="UP000014227">
    <property type="component" value="Chromosome I"/>
</dbReference>
<evidence type="ECO:0000259" key="13">
    <source>
        <dbReference type="Pfam" id="PF00703"/>
    </source>
</evidence>
<dbReference type="EMBL" id="HF951689">
    <property type="protein sequence ID" value="CCW34209.1"/>
    <property type="molecule type" value="Genomic_DNA"/>
</dbReference>
<dbReference type="InterPro" id="IPR006102">
    <property type="entry name" value="Ig-like_GH2"/>
</dbReference>
<dbReference type="InterPro" id="IPR050887">
    <property type="entry name" value="Beta-mannosidase_GH2"/>
</dbReference>
<evidence type="ECO:0000259" key="14">
    <source>
        <dbReference type="Pfam" id="PF17753"/>
    </source>
</evidence>
<comment type="pathway">
    <text evidence="3">Glycan metabolism; N-glycan degradation.</text>
</comment>
<dbReference type="Pfam" id="PF17753">
    <property type="entry name" value="Ig_mannosidase"/>
    <property type="match status" value="1"/>
</dbReference>
<dbReference type="GO" id="GO:0005576">
    <property type="term" value="C:extracellular region"/>
    <property type="evidence" value="ECO:0007669"/>
    <property type="project" value="UniProtKB-SubCell"/>
</dbReference>
<evidence type="ECO:0000256" key="1">
    <source>
        <dbReference type="ARBA" id="ARBA00000829"/>
    </source>
</evidence>
<evidence type="ECO:0000256" key="8">
    <source>
        <dbReference type="ARBA" id="ARBA00023180"/>
    </source>
</evidence>
<dbReference type="Gene3D" id="2.60.120.260">
    <property type="entry name" value="Galactose-binding domain-like"/>
    <property type="match status" value="1"/>
</dbReference>
<dbReference type="InterPro" id="IPR054593">
    <property type="entry name" value="Beta-mannosidase-like_N2"/>
</dbReference>
<dbReference type="Gene3D" id="2.60.40.10">
    <property type="entry name" value="Immunoglobulins"/>
    <property type="match status" value="3"/>
</dbReference>
<dbReference type="InterPro" id="IPR036156">
    <property type="entry name" value="Beta-gal/glucu_dom_sf"/>
</dbReference>